<keyword evidence="1" id="KW-1133">Transmembrane helix</keyword>
<dbReference type="AlphaFoldDB" id="A0A1A9USG8"/>
<keyword evidence="3" id="KW-1185">Reference proteome</keyword>
<keyword evidence="1" id="KW-0472">Membrane</keyword>
<dbReference type="VEuPathDB" id="VectorBase:GAUT013825"/>
<proteinExistence type="predicted"/>
<dbReference type="EnsemblMetazoa" id="GAUT013825-RA">
    <property type="protein sequence ID" value="GAUT013825-PA"/>
    <property type="gene ID" value="GAUT013825"/>
</dbReference>
<feature type="transmembrane region" description="Helical" evidence="1">
    <location>
        <begin position="76"/>
        <end position="101"/>
    </location>
</feature>
<sequence>MGAEYTLFGEEYCDNETLVIHLKGEWKTAKPCAVTALEVLKKSKLEKLVNLLISDRTITMPCIMQRRVTFKTRIDVIYVCITGTDGVLAGAASAAILLRFVRLPLSCVNIKFYECLQRKNLVENLQK</sequence>
<evidence type="ECO:0000256" key="1">
    <source>
        <dbReference type="SAM" id="Phobius"/>
    </source>
</evidence>
<dbReference type="Proteomes" id="UP000078200">
    <property type="component" value="Unassembled WGS sequence"/>
</dbReference>
<evidence type="ECO:0000313" key="2">
    <source>
        <dbReference type="EnsemblMetazoa" id="GAUT013825-PA"/>
    </source>
</evidence>
<keyword evidence="1" id="KW-0812">Transmembrane</keyword>
<name>A0A1A9USG8_GLOAU</name>
<reference evidence="2" key="1">
    <citation type="submission" date="2020-05" db="UniProtKB">
        <authorList>
            <consortium name="EnsemblMetazoa"/>
        </authorList>
    </citation>
    <scope>IDENTIFICATION</scope>
    <source>
        <strain evidence="2">TTRI</strain>
    </source>
</reference>
<accession>A0A1A9USG8</accession>
<protein>
    <submittedName>
        <fullName evidence="2">Uncharacterized protein</fullName>
    </submittedName>
</protein>
<evidence type="ECO:0000313" key="3">
    <source>
        <dbReference type="Proteomes" id="UP000078200"/>
    </source>
</evidence>
<organism evidence="2 3">
    <name type="scientific">Glossina austeni</name>
    <name type="common">Savannah tsetse fly</name>
    <dbReference type="NCBI Taxonomy" id="7395"/>
    <lineage>
        <taxon>Eukaryota</taxon>
        <taxon>Metazoa</taxon>
        <taxon>Ecdysozoa</taxon>
        <taxon>Arthropoda</taxon>
        <taxon>Hexapoda</taxon>
        <taxon>Insecta</taxon>
        <taxon>Pterygota</taxon>
        <taxon>Neoptera</taxon>
        <taxon>Endopterygota</taxon>
        <taxon>Diptera</taxon>
        <taxon>Brachycera</taxon>
        <taxon>Muscomorpha</taxon>
        <taxon>Hippoboscoidea</taxon>
        <taxon>Glossinidae</taxon>
        <taxon>Glossina</taxon>
    </lineage>
</organism>